<dbReference type="CDD" id="cd09850">
    <property type="entry name" value="Ebola-like_HR1-HR2"/>
    <property type="match status" value="1"/>
</dbReference>
<dbReference type="AlphaFoldDB" id="A0A5F4WCN2"/>
<reference evidence="3" key="2">
    <citation type="submission" date="2025-08" db="UniProtKB">
        <authorList>
            <consortium name="Ensembl"/>
        </authorList>
    </citation>
    <scope>IDENTIFICATION</scope>
</reference>
<dbReference type="Ensembl" id="ENSCJAT00000113275.2">
    <property type="protein sequence ID" value="ENSCJAP00000075445.1"/>
    <property type="gene ID" value="ENSCJAG00000052747.2"/>
</dbReference>
<organism evidence="3 4">
    <name type="scientific">Callithrix jacchus</name>
    <name type="common">White-tufted-ear marmoset</name>
    <name type="synonym">Simia Jacchus</name>
    <dbReference type="NCBI Taxonomy" id="9483"/>
    <lineage>
        <taxon>Eukaryota</taxon>
        <taxon>Metazoa</taxon>
        <taxon>Chordata</taxon>
        <taxon>Craniata</taxon>
        <taxon>Vertebrata</taxon>
        <taxon>Euteleostomi</taxon>
        <taxon>Mammalia</taxon>
        <taxon>Eutheria</taxon>
        <taxon>Euarchontoglires</taxon>
        <taxon>Primates</taxon>
        <taxon>Haplorrhini</taxon>
        <taxon>Platyrrhini</taxon>
        <taxon>Cebidae</taxon>
        <taxon>Callitrichinae</taxon>
        <taxon>Callithrix</taxon>
        <taxon>Callithrix</taxon>
    </lineage>
</organism>
<proteinExistence type="predicted"/>
<keyword evidence="4" id="KW-1185">Reference proteome</keyword>
<dbReference type="OMA" id="LEAPNTW"/>
<dbReference type="InterPro" id="IPR018154">
    <property type="entry name" value="TLV/ENV_coat_polyprotein"/>
</dbReference>
<dbReference type="GeneTree" id="ENSGT00940000165291"/>
<dbReference type="PANTHER" id="PTHR10424:SF68">
    <property type="entry name" value="ENDOGENOUS RETROVIRUS GROUP 3 MEMBER 1 ENV POLYPROTEIN"/>
    <property type="match status" value="1"/>
</dbReference>
<name>A0A5F4WCN2_CALJA</name>
<dbReference type="Bgee" id="ENSCJAG00000052747">
    <property type="expression patterns" value="Expressed in kidney"/>
</dbReference>
<reference evidence="3" key="1">
    <citation type="submission" date="2009-03" db="EMBL/GenBank/DDBJ databases">
        <authorList>
            <person name="Warren W."/>
            <person name="Ye L."/>
            <person name="Minx P."/>
            <person name="Worley K."/>
            <person name="Gibbs R."/>
            <person name="Wilson R.K."/>
        </authorList>
    </citation>
    <scope>NUCLEOTIDE SEQUENCE [LARGE SCALE GENOMIC DNA]</scope>
</reference>
<evidence type="ECO:0000313" key="4">
    <source>
        <dbReference type="Proteomes" id="UP000008225"/>
    </source>
</evidence>
<keyword evidence="2" id="KW-0732">Signal</keyword>
<evidence type="ECO:0000256" key="2">
    <source>
        <dbReference type="SAM" id="SignalP"/>
    </source>
</evidence>
<dbReference type="STRING" id="9483.ENSCJAP00000075445"/>
<feature type="signal peptide" evidence="2">
    <location>
        <begin position="1"/>
        <end position="20"/>
    </location>
</feature>
<keyword evidence="1" id="KW-1133">Transmembrane helix</keyword>
<dbReference type="InParanoid" id="A0A5F4WCN2"/>
<feature type="transmembrane region" description="Helical" evidence="1">
    <location>
        <begin position="616"/>
        <end position="638"/>
    </location>
</feature>
<evidence type="ECO:0000313" key="3">
    <source>
        <dbReference type="Ensembl" id="ENSCJAP00000075445.1"/>
    </source>
</evidence>
<dbReference type="SUPFAM" id="SSF58069">
    <property type="entry name" value="Virus ectodomain"/>
    <property type="match status" value="1"/>
</dbReference>
<sequence>MRKLIVGLLLLGTWTHVVRTLPDFGDCSQCIHKVTEVGRKITTVLLFYSYYECTGTPKGTCLHNGTQYKVCSPGDGQPDVCYDPSESPMRTVFEVKRLTTMAWKTSSRLIARTEEKGIPRQVVMKFDACAAMNQGCGSLGWEQGYAAEHKYICQTTYWCSECTYWSCVIWGTWKSDKSDPVLLTKGSSVPGSNDLCTSGHCNPLELTITDPQDPRWEKGEHVMLGIDGKGRDPMINILIQGEVQRRTSSPVPVYQTFYEELNEPAPELPKKTKNLFLQLAENVAQSLNVTSCYVCGGTTMGDRWPWEARELLPSDPVPELTSVQRIQTNSFWVLKVSIIGQYCLARQGRHFTVPVGKLSCLGQQLYNATVDAVTWWSSNHTEKNPLLKFPKLQDAWTHPGLRRDWTAPAGLYWICGHRAYVRLPESWAGSCVIGTIKPSFFLLPVKTGELLGYPVYTSPREPRSLAIGDWKDDEWPPERIIQYYGPATWAQDGSWGYRTPIYIINRIIRLQAVLEIITNETGKALNLLAQQETQMRNAIYQNRLALDYLLAAEGGVCGKFNLTNCCLHIDDQGQAVENIVRDMTALAHVPVQVWHGFDPGSMFGKWFPALGGFKTLIVGVVLVIGVCLLLPCLLPVFLHMLRGLVTTMVHQKTSAQAYYVHHYQSVLLTNQDGEEESENPTK</sequence>
<evidence type="ECO:0008006" key="5">
    <source>
        <dbReference type="Google" id="ProtNLM"/>
    </source>
</evidence>
<evidence type="ECO:0000256" key="1">
    <source>
        <dbReference type="SAM" id="Phobius"/>
    </source>
</evidence>
<dbReference type="Pfam" id="PF00429">
    <property type="entry name" value="TLV_coat"/>
    <property type="match status" value="1"/>
</dbReference>
<dbReference type="Proteomes" id="UP000008225">
    <property type="component" value="Chromosome 16"/>
</dbReference>
<keyword evidence="1" id="KW-0812">Transmembrane</keyword>
<accession>A0A5F4WCN2</accession>
<protein>
    <recommendedName>
        <fullName evidence="5">Envelope polyprotein</fullName>
    </recommendedName>
</protein>
<dbReference type="FunCoup" id="A0A5F4WCN2">
    <property type="interactions" value="1"/>
</dbReference>
<dbReference type="Gene3D" id="1.10.287.210">
    <property type="match status" value="1"/>
</dbReference>
<keyword evidence="1" id="KW-0472">Membrane</keyword>
<dbReference type="PANTHER" id="PTHR10424">
    <property type="entry name" value="VIRAL ENVELOPE PROTEIN"/>
    <property type="match status" value="1"/>
</dbReference>
<feature type="chain" id="PRO_5023918635" description="Envelope polyprotein" evidence="2">
    <location>
        <begin position="21"/>
        <end position="682"/>
    </location>
</feature>
<reference evidence="3" key="3">
    <citation type="submission" date="2025-09" db="UniProtKB">
        <authorList>
            <consortium name="Ensembl"/>
        </authorList>
    </citation>
    <scope>IDENTIFICATION</scope>
</reference>